<evidence type="ECO:0000256" key="4">
    <source>
        <dbReference type="ARBA" id="ARBA00022448"/>
    </source>
</evidence>
<dbReference type="GO" id="GO:0071973">
    <property type="term" value="P:bacterial-type flagellum-dependent cell motility"/>
    <property type="evidence" value="ECO:0007669"/>
    <property type="project" value="InterPro"/>
</dbReference>
<evidence type="ECO:0000256" key="7">
    <source>
        <dbReference type="ARBA" id="ARBA00022795"/>
    </source>
</evidence>
<dbReference type="OrthoDB" id="2968361at2"/>
<comment type="caution">
    <text evidence="12">The sequence shown here is derived from an EMBL/GenBank/DDBJ whole genome shotgun (WGS) entry which is preliminary data.</text>
</comment>
<dbReference type="GO" id="GO:0044781">
    <property type="term" value="P:bacterial-type flagellum organization"/>
    <property type="evidence" value="ECO:0007669"/>
    <property type="project" value="UniProtKB-KW"/>
</dbReference>
<keyword evidence="11" id="KW-0175">Coiled coil</keyword>
<keyword evidence="4" id="KW-0813">Transport</keyword>
<keyword evidence="12" id="KW-0282">Flagellum</keyword>
<accession>A0A2W7PHQ6</accession>
<dbReference type="GO" id="GO:0009288">
    <property type="term" value="C:bacterial-type flagellum"/>
    <property type="evidence" value="ECO:0007669"/>
    <property type="project" value="InterPro"/>
</dbReference>
<dbReference type="GO" id="GO:0006935">
    <property type="term" value="P:chemotaxis"/>
    <property type="evidence" value="ECO:0007669"/>
    <property type="project" value="UniProtKB-KW"/>
</dbReference>
<dbReference type="EMBL" id="QKZI01000001">
    <property type="protein sequence ID" value="PZX07866.1"/>
    <property type="molecule type" value="Genomic_DNA"/>
</dbReference>
<dbReference type="AlphaFoldDB" id="A0A2W7PHQ6"/>
<dbReference type="Pfam" id="PF02050">
    <property type="entry name" value="FliJ"/>
    <property type="match status" value="1"/>
</dbReference>
<evidence type="ECO:0000256" key="1">
    <source>
        <dbReference type="ARBA" id="ARBA00004413"/>
    </source>
</evidence>
<evidence type="ECO:0000256" key="10">
    <source>
        <dbReference type="ARBA" id="ARBA00023225"/>
    </source>
</evidence>
<dbReference type="GO" id="GO:0015031">
    <property type="term" value="P:protein transport"/>
    <property type="evidence" value="ECO:0007669"/>
    <property type="project" value="UniProtKB-KW"/>
</dbReference>
<feature type="coiled-coil region" evidence="11">
    <location>
        <begin position="67"/>
        <end position="101"/>
    </location>
</feature>
<evidence type="ECO:0000256" key="9">
    <source>
        <dbReference type="ARBA" id="ARBA00023136"/>
    </source>
</evidence>
<comment type="similarity">
    <text evidence="2">Belongs to the FliJ family.</text>
</comment>
<sequence>MVAYQYKFAKVLTIREQEKAETEIAFKESIHVFEKIATDLYNLLKKKEDTINAQNELLQKGLSIDHMNHYSKYLETLEKRNELLQKEVNQARAKMNWFEEKLLERTLEVRKFEKMKERDYEFFKEEQNRIETIQLDEISALKFQNKEIR</sequence>
<dbReference type="NCBIfam" id="TIGR02473">
    <property type="entry name" value="flagell_FliJ"/>
    <property type="match status" value="1"/>
</dbReference>
<dbReference type="GO" id="GO:0005886">
    <property type="term" value="C:plasma membrane"/>
    <property type="evidence" value="ECO:0007669"/>
    <property type="project" value="UniProtKB-SubCell"/>
</dbReference>
<dbReference type="InterPro" id="IPR012823">
    <property type="entry name" value="Flagell_FliJ"/>
</dbReference>
<evidence type="ECO:0000256" key="5">
    <source>
        <dbReference type="ARBA" id="ARBA00022475"/>
    </source>
</evidence>
<dbReference type="RefSeq" id="WP_111438482.1">
    <property type="nucleotide sequence ID" value="NZ_QKZI01000001.1"/>
</dbReference>
<keyword evidence="10" id="KW-1006">Bacterial flagellum protein export</keyword>
<keyword evidence="5" id="KW-1003">Cell membrane</keyword>
<name>A0A2W7PHQ6_9BACI</name>
<gene>
    <name evidence="12" type="ORF">C7437_101988</name>
</gene>
<evidence type="ECO:0000313" key="12">
    <source>
        <dbReference type="EMBL" id="PZX07866.1"/>
    </source>
</evidence>
<evidence type="ECO:0000256" key="2">
    <source>
        <dbReference type="ARBA" id="ARBA00010004"/>
    </source>
</evidence>
<evidence type="ECO:0000313" key="13">
    <source>
        <dbReference type="Proteomes" id="UP000248646"/>
    </source>
</evidence>
<organism evidence="12 13">
    <name type="scientific">Psychrobacillus insolitus</name>
    <dbReference type="NCBI Taxonomy" id="1461"/>
    <lineage>
        <taxon>Bacteria</taxon>
        <taxon>Bacillati</taxon>
        <taxon>Bacillota</taxon>
        <taxon>Bacilli</taxon>
        <taxon>Bacillales</taxon>
        <taxon>Bacillaceae</taxon>
        <taxon>Psychrobacillus</taxon>
    </lineage>
</organism>
<evidence type="ECO:0000256" key="6">
    <source>
        <dbReference type="ARBA" id="ARBA00022500"/>
    </source>
</evidence>
<protein>
    <recommendedName>
        <fullName evidence="3">Flagellar FliJ protein</fullName>
    </recommendedName>
</protein>
<reference evidence="12 13" key="1">
    <citation type="submission" date="2018-06" db="EMBL/GenBank/DDBJ databases">
        <title>Genomic Encyclopedia of Type Strains, Phase IV (KMG-IV): sequencing the most valuable type-strain genomes for metagenomic binning, comparative biology and taxonomic classification.</title>
        <authorList>
            <person name="Goeker M."/>
        </authorList>
    </citation>
    <scope>NUCLEOTIDE SEQUENCE [LARGE SCALE GENOMIC DNA]</scope>
    <source>
        <strain evidence="12 13">DSM 5</strain>
    </source>
</reference>
<evidence type="ECO:0000256" key="11">
    <source>
        <dbReference type="SAM" id="Coils"/>
    </source>
</evidence>
<keyword evidence="9" id="KW-0472">Membrane</keyword>
<evidence type="ECO:0000256" key="8">
    <source>
        <dbReference type="ARBA" id="ARBA00022927"/>
    </source>
</evidence>
<keyword evidence="8" id="KW-0653">Protein transport</keyword>
<evidence type="ECO:0000256" key="3">
    <source>
        <dbReference type="ARBA" id="ARBA00020392"/>
    </source>
</evidence>
<keyword evidence="12" id="KW-0966">Cell projection</keyword>
<dbReference type="InterPro" id="IPR053716">
    <property type="entry name" value="Flag_assembly_chemotaxis_eff"/>
</dbReference>
<keyword evidence="13" id="KW-1185">Reference proteome</keyword>
<dbReference type="Proteomes" id="UP000248646">
    <property type="component" value="Unassembled WGS sequence"/>
</dbReference>
<comment type="subcellular location">
    <subcellularLocation>
        <location evidence="1">Cell membrane</location>
        <topology evidence="1">Peripheral membrane protein</topology>
        <orientation evidence="1">Cytoplasmic side</orientation>
    </subcellularLocation>
</comment>
<keyword evidence="7" id="KW-1005">Bacterial flagellum biogenesis</keyword>
<dbReference type="Gene3D" id="1.10.287.1700">
    <property type="match status" value="1"/>
</dbReference>
<keyword evidence="6" id="KW-0145">Chemotaxis</keyword>
<proteinExistence type="inferred from homology"/>
<keyword evidence="12" id="KW-0969">Cilium</keyword>